<gene>
    <name evidence="8" type="ORF">THAOC_33029</name>
</gene>
<dbReference type="InterPro" id="IPR044669">
    <property type="entry name" value="YneE/VCCN1/2-like"/>
</dbReference>
<comment type="caution">
    <text evidence="8">The sequence shown here is derived from an EMBL/GenBank/DDBJ whole genome shotgun (WGS) entry which is preliminary data.</text>
</comment>
<name>K0R622_THAOC</name>
<evidence type="ECO:0000313" key="9">
    <source>
        <dbReference type="Proteomes" id="UP000266841"/>
    </source>
</evidence>
<keyword evidence="9" id="KW-1185">Reference proteome</keyword>
<evidence type="ECO:0000256" key="5">
    <source>
        <dbReference type="ARBA" id="ARBA00022989"/>
    </source>
</evidence>
<keyword evidence="3" id="KW-1003">Cell membrane</keyword>
<evidence type="ECO:0000256" key="2">
    <source>
        <dbReference type="ARBA" id="ARBA00022448"/>
    </source>
</evidence>
<evidence type="ECO:0000256" key="1">
    <source>
        <dbReference type="ARBA" id="ARBA00004651"/>
    </source>
</evidence>
<reference evidence="8 9" key="1">
    <citation type="journal article" date="2012" name="Genome Biol.">
        <title>Genome and low-iron response of an oceanic diatom adapted to chronic iron limitation.</title>
        <authorList>
            <person name="Lommer M."/>
            <person name="Specht M."/>
            <person name="Roy A.S."/>
            <person name="Kraemer L."/>
            <person name="Andreson R."/>
            <person name="Gutowska M.A."/>
            <person name="Wolf J."/>
            <person name="Bergner S.V."/>
            <person name="Schilhabel M.B."/>
            <person name="Klostermeier U.C."/>
            <person name="Beiko R.G."/>
            <person name="Rosenstiel P."/>
            <person name="Hippler M."/>
            <person name="Laroche J."/>
        </authorList>
    </citation>
    <scope>NUCLEOTIDE SEQUENCE [LARGE SCALE GENOMIC DNA]</scope>
    <source>
        <strain evidence="8 9">CCMP1005</strain>
    </source>
</reference>
<keyword evidence="5" id="KW-1133">Transmembrane helix</keyword>
<comment type="subcellular location">
    <subcellularLocation>
        <location evidence="1">Cell membrane</location>
        <topology evidence="1">Multi-pass membrane protein</topology>
    </subcellularLocation>
</comment>
<dbReference type="OrthoDB" id="1368at2759"/>
<protein>
    <recommendedName>
        <fullName evidence="10">Bestrophin homolog</fullName>
    </recommendedName>
</protein>
<evidence type="ECO:0000256" key="3">
    <source>
        <dbReference type="ARBA" id="ARBA00022475"/>
    </source>
</evidence>
<dbReference type="EMBL" id="AGNL01046156">
    <property type="protein sequence ID" value="EJK48195.1"/>
    <property type="molecule type" value="Genomic_DNA"/>
</dbReference>
<keyword evidence="4" id="KW-0812">Transmembrane</keyword>
<evidence type="ECO:0000256" key="7">
    <source>
        <dbReference type="ARBA" id="ARBA00023136"/>
    </source>
</evidence>
<dbReference type="Pfam" id="PF25539">
    <property type="entry name" value="Bestrophin_2"/>
    <property type="match status" value="1"/>
</dbReference>
<dbReference type="PANTHER" id="PTHR33281">
    <property type="entry name" value="UPF0187 PROTEIN YNEE"/>
    <property type="match status" value="1"/>
</dbReference>
<keyword evidence="7" id="KW-0472">Membrane</keyword>
<keyword evidence="2" id="KW-0813">Transport</keyword>
<accession>K0R622</accession>
<dbReference type="PANTHER" id="PTHR33281:SF19">
    <property type="entry name" value="VOLTAGE-DEPENDENT ANION CHANNEL-FORMING PROTEIN YNEE"/>
    <property type="match status" value="1"/>
</dbReference>
<evidence type="ECO:0000256" key="6">
    <source>
        <dbReference type="ARBA" id="ARBA00023065"/>
    </source>
</evidence>
<organism evidence="8 9">
    <name type="scientific">Thalassiosira oceanica</name>
    <name type="common">Marine diatom</name>
    <dbReference type="NCBI Taxonomy" id="159749"/>
    <lineage>
        <taxon>Eukaryota</taxon>
        <taxon>Sar</taxon>
        <taxon>Stramenopiles</taxon>
        <taxon>Ochrophyta</taxon>
        <taxon>Bacillariophyta</taxon>
        <taxon>Coscinodiscophyceae</taxon>
        <taxon>Thalassiosirophycidae</taxon>
        <taxon>Thalassiosirales</taxon>
        <taxon>Thalassiosiraceae</taxon>
        <taxon>Thalassiosira</taxon>
    </lineage>
</organism>
<proteinExistence type="predicted"/>
<evidence type="ECO:0000313" key="8">
    <source>
        <dbReference type="EMBL" id="EJK48195.1"/>
    </source>
</evidence>
<dbReference type="GO" id="GO:0005886">
    <property type="term" value="C:plasma membrane"/>
    <property type="evidence" value="ECO:0007669"/>
    <property type="project" value="UniProtKB-SubCell"/>
</dbReference>
<keyword evidence="6" id="KW-0406">Ion transport</keyword>
<dbReference type="GO" id="GO:0005254">
    <property type="term" value="F:chloride channel activity"/>
    <property type="evidence" value="ECO:0007669"/>
    <property type="project" value="InterPro"/>
</dbReference>
<evidence type="ECO:0008006" key="10">
    <source>
        <dbReference type="Google" id="ProtNLM"/>
    </source>
</evidence>
<evidence type="ECO:0000256" key="4">
    <source>
        <dbReference type="ARBA" id="ARBA00022692"/>
    </source>
</evidence>
<sequence length="453" mass="50695">MEHDGEHDGVSAVIACIVNRRCRRSTTRSSPVRRSDVPSFALAVLIICTNTRVSSPFRFQHHHSLGDASRRRVRPRSSVAVTGPRKGVSGTVLFGSTSPDVAPVPSGDGTKDTIQRFAADVQHVLHNLRGSELDPDIPAHRILKRIFPQQCALLAWCLVSVWLKDHYFKPRPLPLSSLGTVSTFVAFLLTLRSNQALERLKLGRELWSRVILDTREMASLVMAFVYPVDKQLALMLARHVALFGWLLKSQLRFVRRDDVVELVRAMLPNKKDADYVLSQRIKTVAVITRIRQVLAHLGKQHKLTTAEEIAIDHSAHALSSLITSTGRLRATPIPTLYTSHTSRLLLFYLFSLPPALHASGLSVFMTTLLSLVVGFAMFGLDEISHLFEQPFRVIPMYAISRRSMLAVADAFACQPPELEGEVSKDEEKHLSQKDLTLYWSKEDISSVSDNLME</sequence>
<dbReference type="AlphaFoldDB" id="K0R622"/>
<dbReference type="Proteomes" id="UP000266841">
    <property type="component" value="Unassembled WGS sequence"/>
</dbReference>